<dbReference type="InterPro" id="IPR027417">
    <property type="entry name" value="P-loop_NTPase"/>
</dbReference>
<keyword evidence="2 4" id="KW-0238">DNA-binding</keyword>
<dbReference type="AlphaFoldDB" id="A0A1G8I8T3"/>
<dbReference type="Pfam" id="PF13424">
    <property type="entry name" value="TPR_12"/>
    <property type="match status" value="2"/>
</dbReference>
<feature type="repeat" description="TPR" evidence="3">
    <location>
        <begin position="760"/>
        <end position="793"/>
    </location>
</feature>
<organism evidence="6 7">
    <name type="scientific">Nonomuraea jiangxiensis</name>
    <dbReference type="NCBI Taxonomy" id="633440"/>
    <lineage>
        <taxon>Bacteria</taxon>
        <taxon>Bacillati</taxon>
        <taxon>Actinomycetota</taxon>
        <taxon>Actinomycetes</taxon>
        <taxon>Streptosporangiales</taxon>
        <taxon>Streptosporangiaceae</taxon>
        <taxon>Nonomuraea</taxon>
    </lineage>
</organism>
<dbReference type="EMBL" id="FNDJ01000004">
    <property type="protein sequence ID" value="SDI15257.1"/>
    <property type="molecule type" value="Genomic_DNA"/>
</dbReference>
<proteinExistence type="inferred from homology"/>
<dbReference type="PROSITE" id="PS50005">
    <property type="entry name" value="TPR"/>
    <property type="match status" value="2"/>
</dbReference>
<dbReference type="SMART" id="SM01043">
    <property type="entry name" value="BTAD"/>
    <property type="match status" value="1"/>
</dbReference>
<dbReference type="RefSeq" id="WP_176993134.1">
    <property type="nucleotide sequence ID" value="NZ_FNDJ01000004.1"/>
</dbReference>
<evidence type="ECO:0000313" key="7">
    <source>
        <dbReference type="Proteomes" id="UP000199202"/>
    </source>
</evidence>
<dbReference type="InterPro" id="IPR019734">
    <property type="entry name" value="TPR_rpt"/>
</dbReference>
<dbReference type="InterPro" id="IPR011990">
    <property type="entry name" value="TPR-like_helical_dom_sf"/>
</dbReference>
<dbReference type="SUPFAM" id="SSF46894">
    <property type="entry name" value="C-terminal effector domain of the bipartite response regulators"/>
    <property type="match status" value="1"/>
</dbReference>
<gene>
    <name evidence="6" type="ORF">SAMN05421869_104412</name>
</gene>
<dbReference type="SUPFAM" id="SSF52540">
    <property type="entry name" value="P-loop containing nucleoside triphosphate hydrolases"/>
    <property type="match status" value="1"/>
</dbReference>
<dbReference type="Gene3D" id="1.25.40.10">
    <property type="entry name" value="Tetratricopeptide repeat domain"/>
    <property type="match status" value="2"/>
</dbReference>
<dbReference type="PROSITE" id="PS51755">
    <property type="entry name" value="OMPR_PHOB"/>
    <property type="match status" value="1"/>
</dbReference>
<evidence type="ECO:0000256" key="3">
    <source>
        <dbReference type="PROSITE-ProRule" id="PRU00339"/>
    </source>
</evidence>
<dbReference type="GO" id="GO:0006355">
    <property type="term" value="P:regulation of DNA-templated transcription"/>
    <property type="evidence" value="ECO:0007669"/>
    <property type="project" value="InterPro"/>
</dbReference>
<dbReference type="Gene3D" id="1.10.10.10">
    <property type="entry name" value="Winged helix-like DNA-binding domain superfamily/Winged helix DNA-binding domain"/>
    <property type="match status" value="1"/>
</dbReference>
<dbReference type="InterPro" id="IPR001867">
    <property type="entry name" value="OmpR/PhoB-type_DNA-bd"/>
</dbReference>
<keyword evidence="3" id="KW-0802">TPR repeat</keyword>
<dbReference type="PRINTS" id="PR00364">
    <property type="entry name" value="DISEASERSIST"/>
</dbReference>
<dbReference type="PANTHER" id="PTHR47691">
    <property type="entry name" value="REGULATOR-RELATED"/>
    <property type="match status" value="1"/>
</dbReference>
<dbReference type="Gene3D" id="3.40.50.300">
    <property type="entry name" value="P-loop containing nucleotide triphosphate hydrolases"/>
    <property type="match status" value="1"/>
</dbReference>
<feature type="domain" description="OmpR/PhoB-type" evidence="5">
    <location>
        <begin position="1"/>
        <end position="93"/>
    </location>
</feature>
<evidence type="ECO:0000256" key="2">
    <source>
        <dbReference type="ARBA" id="ARBA00023125"/>
    </source>
</evidence>
<evidence type="ECO:0000259" key="5">
    <source>
        <dbReference type="PROSITE" id="PS51755"/>
    </source>
</evidence>
<dbReference type="SUPFAM" id="SSF48452">
    <property type="entry name" value="TPR-like"/>
    <property type="match status" value="2"/>
</dbReference>
<dbReference type="InterPro" id="IPR036388">
    <property type="entry name" value="WH-like_DNA-bd_sf"/>
</dbReference>
<dbReference type="InterPro" id="IPR016032">
    <property type="entry name" value="Sig_transdc_resp-reg_C-effctor"/>
</dbReference>
<evidence type="ECO:0000313" key="6">
    <source>
        <dbReference type="EMBL" id="SDI15257.1"/>
    </source>
</evidence>
<feature type="DNA-binding region" description="OmpR/PhoB-type" evidence="4">
    <location>
        <begin position="1"/>
        <end position="93"/>
    </location>
</feature>
<dbReference type="SMART" id="SM00028">
    <property type="entry name" value="TPR"/>
    <property type="match status" value="5"/>
</dbReference>
<dbReference type="GO" id="GO:0043531">
    <property type="term" value="F:ADP binding"/>
    <property type="evidence" value="ECO:0007669"/>
    <property type="project" value="InterPro"/>
</dbReference>
<evidence type="ECO:0000256" key="4">
    <source>
        <dbReference type="PROSITE-ProRule" id="PRU01091"/>
    </source>
</evidence>
<comment type="similarity">
    <text evidence="1">Belongs to the AfsR/DnrI/RedD regulatory family.</text>
</comment>
<dbReference type="STRING" id="633440.SAMN05421869_104412"/>
<keyword evidence="7" id="KW-1185">Reference proteome</keyword>
<dbReference type="Proteomes" id="UP000199202">
    <property type="component" value="Unassembled WGS sequence"/>
</dbReference>
<dbReference type="SMART" id="SM00862">
    <property type="entry name" value="Trans_reg_C"/>
    <property type="match status" value="1"/>
</dbReference>
<evidence type="ECO:0000256" key="1">
    <source>
        <dbReference type="ARBA" id="ARBA00005820"/>
    </source>
</evidence>
<accession>A0A1G8I8T3</accession>
<dbReference type="InterPro" id="IPR005158">
    <property type="entry name" value="BTAD"/>
</dbReference>
<name>A0A1G8I8T3_9ACTN</name>
<dbReference type="PANTHER" id="PTHR47691:SF3">
    <property type="entry name" value="HTH-TYPE TRANSCRIPTIONAL REGULATOR RV0890C-RELATED"/>
    <property type="match status" value="1"/>
</dbReference>
<feature type="repeat" description="TPR" evidence="3">
    <location>
        <begin position="840"/>
        <end position="873"/>
    </location>
</feature>
<dbReference type="CDD" id="cd15831">
    <property type="entry name" value="BTAD"/>
    <property type="match status" value="1"/>
</dbReference>
<protein>
    <submittedName>
        <fullName evidence="6">DNA-binding transcriptional activator of the SARP family</fullName>
    </submittedName>
</protein>
<dbReference type="Pfam" id="PF03704">
    <property type="entry name" value="BTAD"/>
    <property type="match status" value="1"/>
</dbReference>
<sequence length="929" mass="101820">MAGEVSFGILGPWEVRIGRELTTVPAGRQRTILASLLLSVGESVSTPMLAQRLWPDQGPDWPQGAVHTYVTRLRRVLGPELIQTCPDGYRLKVEADTVDLHRFRGLVRRAGLADAAEEELALLRESLKLWRGRPFGNSRDAWLEQEIVPLLMEEWFAATERRIDLELAGEPPGHLIAELSDLTNRYPTRESLWARLITALHRGGRRAEALSAYQRVRTVLSEELGLDPGERLVQLHQTVLMGDAADHPAIPPARREPPRPRQLPHDIVCFTGRSQELAALERLPYGAPAPGRNGRAPTVVAIDGAPGTGKTTLAVHWAHRVAHGYPDGQLYLNLRGYGPADPMTSAAAAESLLRRLGVASEAIPVDVDERCALLRTILADRHVLILLDNARDADQVRPLLPGTSGLVVVTSRNQLRSLSIRDGAYRVTLGAMPESQAIELLAATVGSARVAREPEAASRLVALCDHLPLALAVVAERAQRAATLGEVVEALEDEKARLDNLGTGENDPNTDLRAVLSWSYGALSPAAAATFHVLGLHPAGDIALEAAAALAGLSPAEVERSVDQLLAAHLLEQRHPRRYQLHDLIRLYAVDQARLHMSDDERRAAVRRLLDHYLFASVSADRQLLPGRRREFVEPMRPQRPASPFADAGEALAWLELEFDSLRAVTSWAATSSEWAGYAWRTTMAMTSFFDARIPWSDGLDFLMSAVSAARTANEPVGEAYTLNSVGCHYSDRGEVGLAEKYFGEALTLFQQAGHVHGEAMALGNLGMVQGEAGKYETARRHLTRALELHESCEYPRGVGLVLDNLGMAHIVAGDYGRAVRAFRRAHEILVRAGDEPSDAQCLRNMGRAYAMTGDVRNAVRAFRLAIDIFRRMGNQRWEAVTLADLGEVLHEHGHALLARGILRTAHGMMKDLADPRAKDLETILTTTG</sequence>
<reference evidence="6 7" key="1">
    <citation type="submission" date="2016-10" db="EMBL/GenBank/DDBJ databases">
        <authorList>
            <person name="de Groot N.N."/>
        </authorList>
    </citation>
    <scope>NUCLEOTIDE SEQUENCE [LARGE SCALE GENOMIC DNA]</scope>
    <source>
        <strain evidence="6 7">CGMCC 4.6533</strain>
    </source>
</reference>
<dbReference type="GO" id="GO:0000160">
    <property type="term" value="P:phosphorelay signal transduction system"/>
    <property type="evidence" value="ECO:0007669"/>
    <property type="project" value="InterPro"/>
</dbReference>
<dbReference type="GO" id="GO:0003677">
    <property type="term" value="F:DNA binding"/>
    <property type="evidence" value="ECO:0007669"/>
    <property type="project" value="UniProtKB-UniRule"/>
</dbReference>